<dbReference type="AlphaFoldDB" id="A0A6H0XYT7"/>
<feature type="compositionally biased region" description="Low complexity" evidence="4">
    <location>
        <begin position="447"/>
        <end position="461"/>
    </location>
</feature>
<keyword evidence="2" id="KW-0143">Chaperone</keyword>
<keyword evidence="5" id="KW-0472">Membrane</keyword>
<dbReference type="InterPro" id="IPR002639">
    <property type="entry name" value="UreF"/>
</dbReference>
<keyword evidence="5" id="KW-0812">Transmembrane</keyword>
<organism evidence="6 7">
    <name type="scientific">Peltaster fructicola</name>
    <dbReference type="NCBI Taxonomy" id="286661"/>
    <lineage>
        <taxon>Eukaryota</taxon>
        <taxon>Fungi</taxon>
        <taxon>Dikarya</taxon>
        <taxon>Ascomycota</taxon>
        <taxon>Pezizomycotina</taxon>
        <taxon>Dothideomycetes</taxon>
        <taxon>Dothideomycetes incertae sedis</taxon>
        <taxon>Peltaster</taxon>
    </lineage>
</organism>
<dbReference type="PANTHER" id="PTHR33620:SF1">
    <property type="entry name" value="UREASE ACCESSORY PROTEIN F"/>
    <property type="match status" value="1"/>
</dbReference>
<evidence type="ECO:0000313" key="6">
    <source>
        <dbReference type="EMBL" id="QIW99845.1"/>
    </source>
</evidence>
<dbReference type="Gene3D" id="3.50.4.10">
    <property type="entry name" value="Hepatocyte Growth Factor"/>
    <property type="match status" value="1"/>
</dbReference>
<comment type="similarity">
    <text evidence="3">Belongs to the UreF family.</text>
</comment>
<dbReference type="OrthoDB" id="2550922at2759"/>
<dbReference type="EMBL" id="CP051141">
    <property type="protein sequence ID" value="QIW99845.1"/>
    <property type="molecule type" value="Genomic_DNA"/>
</dbReference>
<evidence type="ECO:0008006" key="8">
    <source>
        <dbReference type="Google" id="ProtNLM"/>
    </source>
</evidence>
<dbReference type="InterPro" id="IPR038277">
    <property type="entry name" value="UreF_sf"/>
</dbReference>
<evidence type="ECO:0000256" key="3">
    <source>
        <dbReference type="ARBA" id="ARBA00046339"/>
    </source>
</evidence>
<keyword evidence="7" id="KW-1185">Reference proteome</keyword>
<evidence type="ECO:0000256" key="2">
    <source>
        <dbReference type="ARBA" id="ARBA00023186"/>
    </source>
</evidence>
<evidence type="ECO:0000313" key="7">
    <source>
        <dbReference type="Proteomes" id="UP000503462"/>
    </source>
</evidence>
<evidence type="ECO:0000256" key="4">
    <source>
        <dbReference type="SAM" id="MobiDB-lite"/>
    </source>
</evidence>
<feature type="region of interest" description="Disordered" evidence="4">
    <location>
        <begin position="439"/>
        <end position="461"/>
    </location>
</feature>
<keyword evidence="1" id="KW-0996">Nickel insertion</keyword>
<evidence type="ECO:0000256" key="5">
    <source>
        <dbReference type="SAM" id="Phobius"/>
    </source>
</evidence>
<dbReference type="Pfam" id="PF01730">
    <property type="entry name" value="UreF"/>
    <property type="match status" value="1"/>
</dbReference>
<protein>
    <recommendedName>
        <fullName evidence="8">Apple domain-containing protein</fullName>
    </recommendedName>
</protein>
<dbReference type="Gene3D" id="1.10.4190.10">
    <property type="entry name" value="Urease accessory protein UreF"/>
    <property type="match status" value="1"/>
</dbReference>
<gene>
    <name evidence="6" type="ORF">AMS68_005363</name>
</gene>
<dbReference type="PANTHER" id="PTHR33620">
    <property type="entry name" value="UREASE ACCESSORY PROTEIN F"/>
    <property type="match status" value="1"/>
</dbReference>
<dbReference type="GO" id="GO:0016151">
    <property type="term" value="F:nickel cation binding"/>
    <property type="evidence" value="ECO:0007669"/>
    <property type="project" value="InterPro"/>
</dbReference>
<dbReference type="Proteomes" id="UP000503462">
    <property type="component" value="Chromosome 3"/>
</dbReference>
<feature type="transmembrane region" description="Helical" evidence="5">
    <location>
        <begin position="342"/>
        <end position="367"/>
    </location>
</feature>
<keyword evidence="5" id="KW-1133">Transmembrane helix</keyword>
<evidence type="ECO:0000256" key="1">
    <source>
        <dbReference type="ARBA" id="ARBA00022988"/>
    </source>
</evidence>
<sequence>MLFTGLLPYLRSELSTRSDQCPSAYTAPNGLNFTTYCNVDLPCPSSKPTGCDLLGTKKQASMQDCLNSCALDKAGCYGVSFRTTDGTCYFKGNYTTTNLSSSNTSINSALVDTRQLQPLSDLSCPYKNSLTTTTTRGGMQVEVLCGVEIPTGSFCPWSGICEPHTTTLDDCLNACQAAHPLCTAISWNPDMTQGYGNCYLRQDVNAAVRVPSNAVVMHSARLTSGALKAGTSSVSSNLWNASNGIAFDVSMFDQRTGATNYTAMHFDSLESCMESCAQGSNGSCVGILFDVPLSSGYNNCYLLNGTGNSNAGANVTFAQINAAQTRSNQDDSRPNAGSSVNLAWIAGPVVGGVVLLAVFVTTLGFVAKRRKRLRQEYVYECEEKLPYAETVSHIYEAPDGAVKHGGDNAREAHHHGNIHVQGRHVELPGSRTIYELPVSEEAKEVSRPPASTSPTSYTQSSMSTTSLHTLLLLADSALPLGSFAFSSGLESFLAHNKLNNAVRIQAFEQFLYDSIENLASTALPYMMTAYDDITRLRNLDNDFDASTPCTVARRASTSQGRALLAIWERALIHEASGEYDHITAFSRDLKSSKPDAFGLQLNAHFAPLFGAVCRALAVSRDDAAYLFLLNHAKAVLSAAVRSSVMGPYQSQAILASGRLQTSLRACVGRYDSTQAHGAAVTVPVMDLWMGRHELLYSRIFNS</sequence>
<reference evidence="6 7" key="1">
    <citation type="journal article" date="2016" name="Sci. Rep.">
        <title>Peltaster fructicola genome reveals evolution from an invasive phytopathogen to an ectophytic parasite.</title>
        <authorList>
            <person name="Xu C."/>
            <person name="Chen H."/>
            <person name="Gleason M.L."/>
            <person name="Xu J.R."/>
            <person name="Liu H."/>
            <person name="Zhang R."/>
            <person name="Sun G."/>
        </authorList>
    </citation>
    <scope>NUCLEOTIDE SEQUENCE [LARGE SCALE GENOMIC DNA]</scope>
    <source>
        <strain evidence="6 7">LNHT1506</strain>
    </source>
</reference>
<proteinExistence type="inferred from homology"/>
<accession>A0A6H0XYT7</accession>
<name>A0A6H0XYT7_9PEZI</name>